<protein>
    <submittedName>
        <fullName evidence="9">Peroxidase</fullName>
    </submittedName>
</protein>
<dbReference type="GO" id="GO:0020037">
    <property type="term" value="F:heme binding"/>
    <property type="evidence" value="ECO:0007669"/>
    <property type="project" value="InterPro"/>
</dbReference>
<sequence length="312" mass="35529">MPQPQKGICAEPNLHALYLMFNVIDEQDHAIREKLAKILDVFNHYDEEHYEAMISGVVAIGSNYWMELYPGELPLELAPFPDMSCEDRSAPVVPSDLFIQIRADRADICHAIGVEVYELLKIHVELVEQVKGFRYLDGRDLTGFVDGTENPKGMKKLDVAIVADEDPNFTGGSYIHVQRYRHNLDRWNQVEVEEQEKIIGRTKSDDVEFLSHKKARFAHTKRTSLKDDEGNSLEILRQSMPYGNMKVQGLFFVSCCKSSKPFTKMLESMIFGDETGTYDKLLDFTTPETGAAYFAPSVDFIKRLGKIPPAHF</sequence>
<gene>
    <name evidence="9" type="ORF">MACH26_06390</name>
</gene>
<dbReference type="InterPro" id="IPR048328">
    <property type="entry name" value="Dyp_perox_C"/>
</dbReference>
<evidence type="ECO:0000256" key="6">
    <source>
        <dbReference type="ARBA" id="ARBA00025737"/>
    </source>
</evidence>
<comment type="cofactor">
    <cofactor evidence="1">
        <name>heme b</name>
        <dbReference type="ChEBI" id="CHEBI:60344"/>
    </cofactor>
</comment>
<evidence type="ECO:0000256" key="5">
    <source>
        <dbReference type="ARBA" id="ARBA00023004"/>
    </source>
</evidence>
<dbReference type="EMBL" id="AP027272">
    <property type="protein sequence ID" value="BDX05118.1"/>
    <property type="molecule type" value="Genomic_DNA"/>
</dbReference>
<dbReference type="PANTHER" id="PTHR30521:SF0">
    <property type="entry name" value="DYP-TYPE PEROXIDASE FAMILY PROTEIN"/>
    <property type="match status" value="1"/>
</dbReference>
<evidence type="ECO:0000259" key="7">
    <source>
        <dbReference type="Pfam" id="PF04261"/>
    </source>
</evidence>
<evidence type="ECO:0000259" key="8">
    <source>
        <dbReference type="Pfam" id="PF20628"/>
    </source>
</evidence>
<feature type="domain" description="Dyp-type peroxidase N-terminal" evidence="7">
    <location>
        <begin position="5"/>
        <end position="134"/>
    </location>
</feature>
<keyword evidence="2 9" id="KW-0575">Peroxidase</keyword>
<dbReference type="NCBIfam" id="TIGR01413">
    <property type="entry name" value="Dyp_perox_fam"/>
    <property type="match status" value="1"/>
</dbReference>
<dbReference type="InterPro" id="IPR006314">
    <property type="entry name" value="Dyp_peroxidase"/>
</dbReference>
<evidence type="ECO:0000256" key="1">
    <source>
        <dbReference type="ARBA" id="ARBA00001970"/>
    </source>
</evidence>
<keyword evidence="10" id="KW-1185">Reference proteome</keyword>
<evidence type="ECO:0000256" key="4">
    <source>
        <dbReference type="ARBA" id="ARBA00023002"/>
    </source>
</evidence>
<proteinExistence type="inferred from homology"/>
<dbReference type="SUPFAM" id="SSF54909">
    <property type="entry name" value="Dimeric alpha+beta barrel"/>
    <property type="match status" value="1"/>
</dbReference>
<dbReference type="GO" id="GO:0004601">
    <property type="term" value="F:peroxidase activity"/>
    <property type="evidence" value="ECO:0007669"/>
    <property type="project" value="UniProtKB-KW"/>
</dbReference>
<dbReference type="PROSITE" id="PS51404">
    <property type="entry name" value="DYP_PEROXIDASE"/>
    <property type="match status" value="1"/>
</dbReference>
<evidence type="ECO:0000256" key="2">
    <source>
        <dbReference type="ARBA" id="ARBA00022559"/>
    </source>
</evidence>
<name>A0AA48KP73_9ALTE</name>
<comment type="similarity">
    <text evidence="6">Belongs to the DyP-type peroxidase family.</text>
</comment>
<evidence type="ECO:0000313" key="10">
    <source>
        <dbReference type="Proteomes" id="UP001333710"/>
    </source>
</evidence>
<dbReference type="Pfam" id="PF20628">
    <property type="entry name" value="Dyp_perox_C"/>
    <property type="match status" value="1"/>
</dbReference>
<keyword evidence="5" id="KW-0408">Iron</keyword>
<accession>A0AA48KP73</accession>
<dbReference type="GO" id="GO:0005829">
    <property type="term" value="C:cytosol"/>
    <property type="evidence" value="ECO:0007669"/>
    <property type="project" value="TreeGrafter"/>
</dbReference>
<dbReference type="RefSeq" id="WP_338291079.1">
    <property type="nucleotide sequence ID" value="NZ_AP027272.1"/>
</dbReference>
<keyword evidence="4" id="KW-0560">Oxidoreductase</keyword>
<evidence type="ECO:0000256" key="3">
    <source>
        <dbReference type="ARBA" id="ARBA00022723"/>
    </source>
</evidence>
<dbReference type="GO" id="GO:0046872">
    <property type="term" value="F:metal ion binding"/>
    <property type="evidence" value="ECO:0007669"/>
    <property type="project" value="UniProtKB-KW"/>
</dbReference>
<evidence type="ECO:0000313" key="9">
    <source>
        <dbReference type="EMBL" id="BDX05118.1"/>
    </source>
</evidence>
<dbReference type="Pfam" id="PF04261">
    <property type="entry name" value="Dyp_perox_N"/>
    <property type="match status" value="1"/>
</dbReference>
<dbReference type="InterPro" id="IPR048327">
    <property type="entry name" value="Dyp_perox_N"/>
</dbReference>
<keyword evidence="3" id="KW-0479">Metal-binding</keyword>
<dbReference type="Proteomes" id="UP001333710">
    <property type="component" value="Chromosome"/>
</dbReference>
<organism evidence="9 10">
    <name type="scientific">Planctobacterium marinum</name>
    <dbReference type="NCBI Taxonomy" id="1631968"/>
    <lineage>
        <taxon>Bacteria</taxon>
        <taxon>Pseudomonadati</taxon>
        <taxon>Pseudomonadota</taxon>
        <taxon>Gammaproteobacteria</taxon>
        <taxon>Alteromonadales</taxon>
        <taxon>Alteromonadaceae</taxon>
        <taxon>Planctobacterium</taxon>
    </lineage>
</organism>
<dbReference type="AlphaFoldDB" id="A0AA48KP73"/>
<dbReference type="KEGG" id="pmaw:MACH26_06390"/>
<dbReference type="InterPro" id="IPR011008">
    <property type="entry name" value="Dimeric_a/b-barrel"/>
</dbReference>
<dbReference type="PANTHER" id="PTHR30521">
    <property type="entry name" value="DEFERROCHELATASE/PEROXIDASE"/>
    <property type="match status" value="1"/>
</dbReference>
<reference evidence="9" key="1">
    <citation type="submission" date="2023-01" db="EMBL/GenBank/DDBJ databases">
        <title>Complete genome sequence of Planctobacterium marinum strain Dej080120_11.</title>
        <authorList>
            <person name="Ueki S."/>
            <person name="Maruyama F."/>
        </authorList>
    </citation>
    <scope>NUCLEOTIDE SEQUENCE</scope>
    <source>
        <strain evidence="9">Dej080120_11</strain>
    </source>
</reference>
<feature type="domain" description="Dyp-type peroxidase C-terminal" evidence="8">
    <location>
        <begin position="138"/>
        <end position="299"/>
    </location>
</feature>